<comment type="caution">
    <text evidence="2">The sequence shown here is derived from an EMBL/GenBank/DDBJ whole genome shotgun (WGS) entry which is preliminary data.</text>
</comment>
<reference evidence="2" key="1">
    <citation type="submission" date="2021-03" db="EMBL/GenBank/DDBJ databases">
        <authorList>
            <person name="Alouane T."/>
            <person name="Langin T."/>
            <person name="Bonhomme L."/>
        </authorList>
    </citation>
    <scope>NUCLEOTIDE SEQUENCE</scope>
    <source>
        <strain evidence="2">MDC_Fg202</strain>
    </source>
</reference>
<gene>
    <name evidence="2" type="ORF">MDCFG202_LOCUS25538</name>
</gene>
<dbReference type="PROSITE" id="PS51257">
    <property type="entry name" value="PROKAR_LIPOPROTEIN"/>
    <property type="match status" value="1"/>
</dbReference>
<evidence type="ECO:0008006" key="4">
    <source>
        <dbReference type="Google" id="ProtNLM"/>
    </source>
</evidence>
<evidence type="ECO:0000256" key="1">
    <source>
        <dbReference type="SAM" id="SignalP"/>
    </source>
</evidence>
<proteinExistence type="predicted"/>
<evidence type="ECO:0000313" key="3">
    <source>
        <dbReference type="Proteomes" id="UP000746612"/>
    </source>
</evidence>
<dbReference type="EMBL" id="CAJPIJ010000066">
    <property type="protein sequence ID" value="CAG1965142.1"/>
    <property type="molecule type" value="Genomic_DNA"/>
</dbReference>
<protein>
    <recommendedName>
        <fullName evidence="4">Hydrophobin</fullName>
    </recommendedName>
</protein>
<sequence length="104" mass="10760">MKSSLLFVSTLATLAHHAIAASCTTGINYCGYNLIQKACSPVGKVVLAGLDTWGLVMENVLMVGRAKAMAVGKWGKKDEAASGCRSTGGVTLTASRIVMVTIGK</sequence>
<accession>A0A9N8NC86</accession>
<keyword evidence="1" id="KW-0732">Signal</keyword>
<evidence type="ECO:0000313" key="2">
    <source>
        <dbReference type="EMBL" id="CAG1965142.1"/>
    </source>
</evidence>
<feature type="signal peptide" evidence="1">
    <location>
        <begin position="1"/>
        <end position="20"/>
    </location>
</feature>
<feature type="chain" id="PRO_5040274471" description="Hydrophobin" evidence="1">
    <location>
        <begin position="21"/>
        <end position="104"/>
    </location>
</feature>
<name>A0A9N8NC86_GIBZA</name>
<dbReference type="Proteomes" id="UP000746612">
    <property type="component" value="Unassembled WGS sequence"/>
</dbReference>
<dbReference type="AlphaFoldDB" id="A0A9N8NC86"/>
<organism evidence="2 3">
    <name type="scientific">Gibberella zeae</name>
    <name type="common">Wheat head blight fungus</name>
    <name type="synonym">Fusarium graminearum</name>
    <dbReference type="NCBI Taxonomy" id="5518"/>
    <lineage>
        <taxon>Eukaryota</taxon>
        <taxon>Fungi</taxon>
        <taxon>Dikarya</taxon>
        <taxon>Ascomycota</taxon>
        <taxon>Pezizomycotina</taxon>
        <taxon>Sordariomycetes</taxon>
        <taxon>Hypocreomycetidae</taxon>
        <taxon>Hypocreales</taxon>
        <taxon>Nectriaceae</taxon>
        <taxon>Fusarium</taxon>
    </lineage>
</organism>